<sequence>MELNEKGGTQSGVILIEGMTCQSCVKSITERTTSLPGVESIQVSLEERHAKVQFQKNLITLEDLRKAIEEMGFEASLEQKENDTKMEVTLKIDGMTCNSCVRTIEENMSSCNGVYQVKVSLEKMDGKFVYDPRKISPEEIRVAVYDMGFDATIDCGKEMLCSSIGVEGMTCNSCVRSIEQRVNNTEKVDDVAVSLEKKEARVIHDSSQISALSLKEIIYNMGFETELKHSLQSEFVCLRVEGMTCNSCVQTIQGQLSDSIGVHIIRVSLEEKLARIHFNPKEKTPEQLRQAIYDMGFDCFLNTEKNDAEKDSKATTVIIVEGMTCQSCVKTITDKLKENSAVYSVEISLKDKTCQVVFDRSRLNSKKLAETIEEMGFEARAKDDKDDTKSSQTPPLEASTVDRHRRSSRQDSTTSLDGEEQTCQLRVTGMTCSSCVALIEGKISKRKGICNITVSLMSQKADVTFDTCHVTPSEIAVMISDLGFDAEVILESTTAKKEGVVELHISGMTCSSCVNLIESTLMKKPGVIKASVALATSRGIFEFNPDVIGPRDIIQIIESIGFNAKLLTADQKKTSAVDHTETIHQWRRSFFISALFGIPVIAMLIYSICVEREQIIIIPGLSLRNLLLFCLCTPVQFVAGKYFYIQAYKSLKHGAANMDVLIVMATSVAYLYSLTVVLIAIFSSAATSPVTFFDEPPMLYIFVTLGRWLEHLAKGKTSEALAKLISLQATDATLVNVNEDGTYGKEEVVSVELLQKGDIVKVFPGEKIPVDGNVIDGTSMVDESLITGESLPVSKKIGSTAIGGTINQNSSLYIKATHVGSDTTISNIVRLVEEAQTSKAPIQRFADKIAGVFVPFIVMVSFLTLFCHLVTGYHNPHMMHAHKPQFNTTEGSDSHQTIFIWQNSFQCAIAVLCIACPCALGLATPTAVMVGTGVGAINGILIKGGEPLELAHKVKTVVFDKTGTITEGSLQVTRVIVLKSQAKMWLVLDRLLAIAGTAEADSEHPIGGAIAAYVKQELGVQTLVKSKEFQIVPGCGLKCSIDVCSIENLLEKSRQAKLIRDNVGVKVEDQMVDSLESTSPALMIANDSENSGPPNVDEYEVLIGNREWMHRNGLTVSNEVDGIMQVEEQMGQTAVIVAVNGVLASVISVADTIKTDAATAIYSLKQKSLNVVLLTGDNTKTAQAIAGQVGIGRIYAEVLPQHKVDKIREIQSQGEVVAMVGDGVNDSPALAQADIGIAIGTGTDVAVEAASVVLINNKLHDVVSAIDLSHKTVQRIRLNLFFALIYNAIAIPIAAGALMRYGIALQPWMAAAAMAMSSVSVVTSSLLLKLYKKPTPNEDCDLSQRRSKTLLVNDSSYSLDVESQHKKSISPLSWFTDRVAPSRESEREDAKLHLLGNASDDSDQEMELF</sequence>
<dbReference type="NCBIfam" id="TIGR01494">
    <property type="entry name" value="ATPase_P-type"/>
    <property type="match status" value="2"/>
</dbReference>
<comment type="subcellular location">
    <subcellularLocation>
        <location evidence="1">Golgi apparatus</location>
        <location evidence="1">trans-Golgi network membrane</location>
        <topology evidence="1">Multi-pass membrane protein</topology>
    </subcellularLocation>
    <subcellularLocation>
        <location evidence="17">Membrane</location>
    </subcellularLocation>
</comment>
<dbReference type="FunFam" id="3.30.70.100:FF:000001">
    <property type="entry name" value="ATPase copper transporting beta"/>
    <property type="match status" value="7"/>
</dbReference>
<dbReference type="GO" id="GO:0016887">
    <property type="term" value="F:ATP hydrolysis activity"/>
    <property type="evidence" value="ECO:0007669"/>
    <property type="project" value="InterPro"/>
</dbReference>
<dbReference type="SFLD" id="SFLDF00027">
    <property type="entry name" value="p-type_atpase"/>
    <property type="match status" value="1"/>
</dbReference>
<comment type="similarity">
    <text evidence="2 17">Belongs to the cation transport ATPase (P-type) (TC 3.A.3) family. Type IB subfamily.</text>
</comment>
<dbReference type="InterPro" id="IPR018303">
    <property type="entry name" value="ATPase_P-typ_P_site"/>
</dbReference>
<keyword evidence="15" id="KW-0406">Ion transport</keyword>
<evidence type="ECO:0000256" key="15">
    <source>
        <dbReference type="ARBA" id="ARBA00023065"/>
    </source>
</evidence>
<evidence type="ECO:0000256" key="1">
    <source>
        <dbReference type="ARBA" id="ARBA00004166"/>
    </source>
</evidence>
<keyword evidence="14" id="KW-0186">Copper</keyword>
<dbReference type="InterPro" id="IPR023299">
    <property type="entry name" value="ATPase_P-typ_cyto_dom_N"/>
</dbReference>
<dbReference type="InterPro" id="IPR027256">
    <property type="entry name" value="P-typ_ATPase_IB"/>
</dbReference>
<proteinExistence type="inferred from homology"/>
<dbReference type="GO" id="GO:0140581">
    <property type="term" value="F:P-type monovalent copper transporter activity"/>
    <property type="evidence" value="ECO:0007669"/>
    <property type="project" value="UniProtKB-EC"/>
</dbReference>
<reference evidence="20" key="1">
    <citation type="submission" date="2021-10" db="EMBL/GenBank/DDBJ databases">
        <title>Tropical sea cucumber genome reveals ecological adaptation and Cuvierian tubules defense mechanism.</title>
        <authorList>
            <person name="Chen T."/>
        </authorList>
    </citation>
    <scope>NUCLEOTIDE SEQUENCE</scope>
    <source>
        <strain evidence="20">Nanhai2018</strain>
        <tissue evidence="20">Muscle</tissue>
    </source>
</reference>
<feature type="transmembrane region" description="Helical" evidence="17">
    <location>
        <begin position="899"/>
        <end position="923"/>
    </location>
</feature>
<dbReference type="NCBIfam" id="TIGR00003">
    <property type="entry name" value="copper ion binding protein"/>
    <property type="match status" value="6"/>
</dbReference>
<evidence type="ECO:0000313" key="21">
    <source>
        <dbReference type="Proteomes" id="UP001152320"/>
    </source>
</evidence>
<keyword evidence="12" id="KW-1278">Translocase</keyword>
<evidence type="ECO:0000256" key="13">
    <source>
        <dbReference type="ARBA" id="ARBA00022989"/>
    </source>
</evidence>
<feature type="compositionally biased region" description="Acidic residues" evidence="18">
    <location>
        <begin position="1400"/>
        <end position="1409"/>
    </location>
</feature>
<dbReference type="OrthoDB" id="432719at2759"/>
<feature type="domain" description="HMA" evidence="19">
    <location>
        <begin position="499"/>
        <end position="565"/>
    </location>
</feature>
<accession>A0A9Q1H1M9</accession>
<dbReference type="FunFam" id="2.70.150.10:FF:000002">
    <property type="entry name" value="Copper-transporting ATPase 1, putative"/>
    <property type="match status" value="1"/>
</dbReference>
<dbReference type="Gene3D" id="3.40.50.1000">
    <property type="entry name" value="HAD superfamily/HAD-like"/>
    <property type="match status" value="2"/>
</dbReference>
<organism evidence="20 21">
    <name type="scientific">Holothuria leucospilota</name>
    <name type="common">Black long sea cucumber</name>
    <name type="synonym">Mertensiothuria leucospilota</name>
    <dbReference type="NCBI Taxonomy" id="206669"/>
    <lineage>
        <taxon>Eukaryota</taxon>
        <taxon>Metazoa</taxon>
        <taxon>Echinodermata</taxon>
        <taxon>Eleutherozoa</taxon>
        <taxon>Echinozoa</taxon>
        <taxon>Holothuroidea</taxon>
        <taxon>Aspidochirotacea</taxon>
        <taxon>Aspidochirotida</taxon>
        <taxon>Holothuriidae</taxon>
        <taxon>Holothuria</taxon>
    </lineage>
</organism>
<dbReference type="PROSITE" id="PS00154">
    <property type="entry name" value="ATPASE_E1_E2"/>
    <property type="match status" value="1"/>
</dbReference>
<feature type="domain" description="HMA" evidence="19">
    <location>
        <begin position="421"/>
        <end position="487"/>
    </location>
</feature>
<dbReference type="SUPFAM" id="SSF81660">
    <property type="entry name" value="Metal cation-transporting ATPase, ATP-binding domain N"/>
    <property type="match status" value="1"/>
</dbReference>
<dbReference type="PROSITE" id="PS01047">
    <property type="entry name" value="HMA_1"/>
    <property type="match status" value="5"/>
</dbReference>
<feature type="compositionally biased region" description="Basic and acidic residues" evidence="18">
    <location>
        <begin position="1383"/>
        <end position="1392"/>
    </location>
</feature>
<dbReference type="FunFam" id="3.40.1110.10:FF:000023">
    <property type="entry name" value="Copper-transporting ATPase 1, putative"/>
    <property type="match status" value="1"/>
</dbReference>
<dbReference type="InterPro" id="IPR036163">
    <property type="entry name" value="HMA_dom_sf"/>
</dbReference>
<feature type="transmembrane region" description="Helical" evidence="17">
    <location>
        <begin position="849"/>
        <end position="871"/>
    </location>
</feature>
<feature type="transmembrane region" description="Helical" evidence="17">
    <location>
        <begin position="1280"/>
        <end position="1302"/>
    </location>
</feature>
<dbReference type="Proteomes" id="UP001152320">
    <property type="component" value="Chromosome 15"/>
</dbReference>
<keyword evidence="6 17" id="KW-0479">Metal-binding</keyword>
<comment type="caution">
    <text evidence="20">The sequence shown here is derived from an EMBL/GenBank/DDBJ whole genome shotgun (WGS) entry which is preliminary data.</text>
</comment>
<dbReference type="Gene3D" id="3.40.1110.10">
    <property type="entry name" value="Calcium-transporting ATPase, cytoplasmic domain N"/>
    <property type="match status" value="2"/>
</dbReference>
<dbReference type="PANTHER" id="PTHR43520:SF8">
    <property type="entry name" value="P-TYPE CU(+) TRANSPORTER"/>
    <property type="match status" value="1"/>
</dbReference>
<keyword evidence="9" id="KW-0187">Copper transport</keyword>
<keyword evidence="5 17" id="KW-0812">Transmembrane</keyword>
<keyword evidence="8 17" id="KW-0547">Nucleotide-binding</keyword>
<keyword evidence="11" id="KW-0460">Magnesium</keyword>
<keyword evidence="10 17" id="KW-0067">ATP-binding</keyword>
<feature type="transmembrane region" description="Helical" evidence="17">
    <location>
        <begin position="1308"/>
        <end position="1328"/>
    </location>
</feature>
<dbReference type="PRINTS" id="PR00119">
    <property type="entry name" value="CATATPASE"/>
</dbReference>
<evidence type="ECO:0000256" key="3">
    <source>
        <dbReference type="ARBA" id="ARBA00012517"/>
    </source>
</evidence>
<dbReference type="SUPFAM" id="SSF55008">
    <property type="entry name" value="HMA, heavy metal-associated domain"/>
    <property type="match status" value="7"/>
</dbReference>
<dbReference type="PANTHER" id="PTHR43520">
    <property type="entry name" value="ATP7, ISOFORM B"/>
    <property type="match status" value="1"/>
</dbReference>
<feature type="domain" description="HMA" evidence="19">
    <location>
        <begin position="86"/>
        <end position="152"/>
    </location>
</feature>
<evidence type="ECO:0000256" key="12">
    <source>
        <dbReference type="ARBA" id="ARBA00022967"/>
    </source>
</evidence>
<dbReference type="InterPro" id="IPR001757">
    <property type="entry name" value="P_typ_ATPase"/>
</dbReference>
<evidence type="ECO:0000313" key="20">
    <source>
        <dbReference type="EMBL" id="KAJ8028741.1"/>
    </source>
</evidence>
<evidence type="ECO:0000256" key="5">
    <source>
        <dbReference type="ARBA" id="ARBA00022692"/>
    </source>
</evidence>
<dbReference type="PRINTS" id="PR00942">
    <property type="entry name" value="CUATPASEI"/>
</dbReference>
<evidence type="ECO:0000256" key="8">
    <source>
        <dbReference type="ARBA" id="ARBA00022741"/>
    </source>
</evidence>
<dbReference type="Gene3D" id="2.70.150.10">
    <property type="entry name" value="Calcium-transporting ATPase, cytoplasmic transduction domain A"/>
    <property type="match status" value="1"/>
</dbReference>
<evidence type="ECO:0000256" key="7">
    <source>
        <dbReference type="ARBA" id="ARBA00022737"/>
    </source>
</evidence>
<dbReference type="Pfam" id="PF00403">
    <property type="entry name" value="HMA"/>
    <property type="match status" value="7"/>
</dbReference>
<feature type="domain" description="HMA" evidence="19">
    <location>
        <begin position="234"/>
        <end position="300"/>
    </location>
</feature>
<dbReference type="GO" id="GO:0005524">
    <property type="term" value="F:ATP binding"/>
    <property type="evidence" value="ECO:0007669"/>
    <property type="project" value="UniProtKB-UniRule"/>
</dbReference>
<dbReference type="InterPro" id="IPR023298">
    <property type="entry name" value="ATPase_P-typ_TM_dom_sf"/>
</dbReference>
<keyword evidence="4" id="KW-0813">Transport</keyword>
<feature type="domain" description="HMA" evidence="19">
    <location>
        <begin position="160"/>
        <end position="226"/>
    </location>
</feature>
<feature type="transmembrane region" description="Helical" evidence="17">
    <location>
        <begin position="621"/>
        <end position="640"/>
    </location>
</feature>
<keyword evidence="16 17" id="KW-0472">Membrane</keyword>
<feature type="domain" description="HMA" evidence="19">
    <location>
        <begin position="10"/>
        <end position="76"/>
    </location>
</feature>
<dbReference type="GO" id="GO:0043682">
    <property type="term" value="F:P-type divalent copper transporter activity"/>
    <property type="evidence" value="ECO:0007669"/>
    <property type="project" value="TreeGrafter"/>
</dbReference>
<dbReference type="Pfam" id="PF00122">
    <property type="entry name" value="E1-E2_ATPase"/>
    <property type="match status" value="1"/>
</dbReference>
<feature type="domain" description="HMA" evidence="19">
    <location>
        <begin position="314"/>
        <end position="380"/>
    </location>
</feature>
<dbReference type="InterPro" id="IPR008250">
    <property type="entry name" value="ATPase_P-typ_transduc_dom_A_sf"/>
</dbReference>
<keyword evidence="7" id="KW-0677">Repeat</keyword>
<dbReference type="Pfam" id="PF00702">
    <property type="entry name" value="Hydrolase"/>
    <property type="match status" value="1"/>
</dbReference>
<evidence type="ECO:0000256" key="11">
    <source>
        <dbReference type="ARBA" id="ARBA00022842"/>
    </source>
</evidence>
<feature type="region of interest" description="Disordered" evidence="18">
    <location>
        <begin position="379"/>
        <end position="419"/>
    </location>
</feature>
<protein>
    <recommendedName>
        <fullName evidence="3">P-type Cu(+) transporter</fullName>
        <ecNumber evidence="3">7.2.2.8</ecNumber>
    </recommendedName>
</protein>
<dbReference type="PROSITE" id="PS50846">
    <property type="entry name" value="HMA_2"/>
    <property type="match status" value="7"/>
</dbReference>
<feature type="region of interest" description="Disordered" evidence="18">
    <location>
        <begin position="1383"/>
        <end position="1409"/>
    </location>
</feature>
<dbReference type="GO" id="GO:0055070">
    <property type="term" value="P:copper ion homeostasis"/>
    <property type="evidence" value="ECO:0007669"/>
    <property type="project" value="TreeGrafter"/>
</dbReference>
<dbReference type="SFLD" id="SFLDS00003">
    <property type="entry name" value="Haloacid_Dehalogenase"/>
    <property type="match status" value="1"/>
</dbReference>
<evidence type="ECO:0000259" key="19">
    <source>
        <dbReference type="PROSITE" id="PS50846"/>
    </source>
</evidence>
<dbReference type="CDD" id="cd00371">
    <property type="entry name" value="HMA"/>
    <property type="match status" value="7"/>
</dbReference>
<dbReference type="InterPro" id="IPR023214">
    <property type="entry name" value="HAD_sf"/>
</dbReference>
<dbReference type="InterPro" id="IPR017969">
    <property type="entry name" value="Heavy-metal-associated_CS"/>
</dbReference>
<dbReference type="InterPro" id="IPR036412">
    <property type="entry name" value="HAD-like_sf"/>
</dbReference>
<keyword evidence="13 17" id="KW-1133">Transmembrane helix</keyword>
<dbReference type="SUPFAM" id="SSF81653">
    <property type="entry name" value="Calcium ATPase, transduction domain A"/>
    <property type="match status" value="1"/>
</dbReference>
<dbReference type="SUPFAM" id="SSF81665">
    <property type="entry name" value="Calcium ATPase, transmembrane domain M"/>
    <property type="match status" value="1"/>
</dbReference>
<evidence type="ECO:0000256" key="4">
    <source>
        <dbReference type="ARBA" id="ARBA00022448"/>
    </source>
</evidence>
<evidence type="ECO:0000256" key="6">
    <source>
        <dbReference type="ARBA" id="ARBA00022723"/>
    </source>
</evidence>
<dbReference type="SUPFAM" id="SSF56784">
    <property type="entry name" value="HAD-like"/>
    <property type="match status" value="1"/>
</dbReference>
<feature type="transmembrane region" description="Helical" evidence="17">
    <location>
        <begin position="590"/>
        <end position="609"/>
    </location>
</feature>
<dbReference type="EC" id="7.2.2.8" evidence="3"/>
<dbReference type="InterPro" id="IPR006121">
    <property type="entry name" value="HMA_dom"/>
</dbReference>
<dbReference type="FunFam" id="3.40.50.1000:FF:000333">
    <property type="entry name" value="Copper-transporting ATPase 2"/>
    <property type="match status" value="1"/>
</dbReference>
<evidence type="ECO:0000256" key="10">
    <source>
        <dbReference type="ARBA" id="ARBA00022840"/>
    </source>
</evidence>
<evidence type="ECO:0000256" key="2">
    <source>
        <dbReference type="ARBA" id="ARBA00006024"/>
    </source>
</evidence>
<name>A0A9Q1H1M9_HOLLE</name>
<dbReference type="InterPro" id="IPR006122">
    <property type="entry name" value="HMA_Cu_ion-bd"/>
</dbReference>
<evidence type="ECO:0000256" key="18">
    <source>
        <dbReference type="SAM" id="MobiDB-lite"/>
    </source>
</evidence>
<dbReference type="GO" id="GO:0016020">
    <property type="term" value="C:membrane"/>
    <property type="evidence" value="ECO:0007669"/>
    <property type="project" value="UniProtKB-SubCell"/>
</dbReference>
<evidence type="ECO:0000256" key="9">
    <source>
        <dbReference type="ARBA" id="ARBA00022796"/>
    </source>
</evidence>
<feature type="compositionally biased region" description="Basic and acidic residues" evidence="18">
    <location>
        <begin position="379"/>
        <end position="389"/>
    </location>
</feature>
<dbReference type="Gene3D" id="3.30.70.100">
    <property type="match status" value="7"/>
</dbReference>
<dbReference type="NCBIfam" id="TIGR01525">
    <property type="entry name" value="ATPase-IB_hvy"/>
    <property type="match status" value="1"/>
</dbReference>
<dbReference type="GO" id="GO:0005802">
    <property type="term" value="C:trans-Golgi network"/>
    <property type="evidence" value="ECO:0007669"/>
    <property type="project" value="UniProtKB-ARBA"/>
</dbReference>
<dbReference type="SFLD" id="SFLDG00002">
    <property type="entry name" value="C1.7:_P-type_atpase_like"/>
    <property type="match status" value="1"/>
</dbReference>
<dbReference type="GO" id="GO:0005507">
    <property type="term" value="F:copper ion binding"/>
    <property type="evidence" value="ECO:0007669"/>
    <property type="project" value="InterPro"/>
</dbReference>
<evidence type="ECO:0000256" key="16">
    <source>
        <dbReference type="ARBA" id="ARBA00023136"/>
    </source>
</evidence>
<dbReference type="InterPro" id="IPR044492">
    <property type="entry name" value="P_typ_ATPase_HD_dom"/>
</dbReference>
<dbReference type="EMBL" id="JAIZAY010000015">
    <property type="protein sequence ID" value="KAJ8028741.1"/>
    <property type="molecule type" value="Genomic_DNA"/>
</dbReference>
<feature type="compositionally biased region" description="Polar residues" evidence="18">
    <location>
        <begin position="410"/>
        <end position="419"/>
    </location>
</feature>
<evidence type="ECO:0000256" key="17">
    <source>
        <dbReference type="RuleBase" id="RU362081"/>
    </source>
</evidence>
<feature type="transmembrane region" description="Helical" evidence="17">
    <location>
        <begin position="660"/>
        <end position="682"/>
    </location>
</feature>
<keyword evidence="21" id="KW-1185">Reference proteome</keyword>
<dbReference type="CDD" id="cd02094">
    <property type="entry name" value="P-type_ATPase_Cu-like"/>
    <property type="match status" value="1"/>
</dbReference>
<gene>
    <name evidence="20" type="ORF">HOLleu_31069</name>
</gene>
<dbReference type="InterPro" id="IPR059000">
    <property type="entry name" value="ATPase_P-type_domA"/>
</dbReference>
<evidence type="ECO:0000256" key="14">
    <source>
        <dbReference type="ARBA" id="ARBA00023008"/>
    </source>
</evidence>